<dbReference type="PROSITE" id="PS50005">
    <property type="entry name" value="TPR"/>
    <property type="match status" value="1"/>
</dbReference>
<dbReference type="Gene3D" id="1.10.10.10">
    <property type="entry name" value="Winged helix-like DNA-binding domain superfamily/Winged helix DNA-binding domain"/>
    <property type="match status" value="2"/>
</dbReference>
<dbReference type="InterPro" id="IPR011990">
    <property type="entry name" value="TPR-like_helical_dom_sf"/>
</dbReference>
<sequence length="889" mass="97230">MIEYRVLGPLEVLHDGTAVAVPGGRCQVLLATLLLRPNWFVPADELIDRVWEDGPPSPDRAHKTLQMVVRRLRVALGEADCVRTSRGGYLASVEPDELDLLRFRALAGSGDLGAASALWRGPVLGNVPSDRLHREDVPQLVNERLAVLDRRIDTDLDRGLAGELVAELRSLVAEHPLRESFWRQLMLALYQAGHQAEALAAYRDVRTRLVDELGVDPGPALRELHEQILRAEVSVTRRRVPRQLPAGVRNFVGRAEELAALATAGGITVLHGVGGVGKTALALRWARAARDDFPDGDLYLNLRGFDPEAKPVEPAAAAEHLLVGLGVTDVPAAADARYALLRTELADRRLLLVLDNAASARQVLPLLPGAPGVRVVITSRNQLRALVSQHDATAIGLHQLDFTAAHALLGAVLGVGRVAAEPEAAGEIVERCAGLPLALRVFAERVARFPDTSLREFVAELDSARLDALSDYEEIDVRAVFSWSYRALDDESARMFRLLSVHPGPDFDVSAAAALADVSVAQARRLLERLVADHLVQSRTPGRYELHDLLRAYAAELSGDDRAAALRLTEWYVHTLENAAVHEGAKIAMRAGEVTTGVTPQEFSSRSDALAWVRQEWDNLKATMFGAIVRGWHRLATSTAANLKWVLVFHPGRRLDHIEMLEAVREFGTAREQGLVQLKLADAYSDLGRHAEALRLYEDGLELVHTAGERSAEAAGVLNMAATLTRLGRSEEALASRRRGLAIGLKLGDVYVESLARANISLNLHSLGRYAEAVEESGLAVVTAAKLDDKYMRARVRALHGRALGSVGELAEAVSELEHAREVMVEFGDAENEAEVLNQLGMVLLDMGRREEAVEAWQRAVRLWRDIAEDERADELTERLTELDGRPAG</sequence>
<reference evidence="9 10" key="1">
    <citation type="submission" date="2016-07" db="EMBL/GenBank/DDBJ databases">
        <title>Complete genome sequence of the Lentzea guizhouensis DHS C013.</title>
        <authorList>
            <person name="Cao C."/>
        </authorList>
    </citation>
    <scope>NUCLEOTIDE SEQUENCE [LARGE SCALE GENOMIC DNA]</scope>
    <source>
        <strain evidence="9 10">DHS C013</strain>
    </source>
</reference>
<dbReference type="SUPFAM" id="SSF48452">
    <property type="entry name" value="TPR-like"/>
    <property type="match status" value="2"/>
</dbReference>
<evidence type="ECO:0000256" key="4">
    <source>
        <dbReference type="ARBA" id="ARBA00023163"/>
    </source>
</evidence>
<feature type="domain" description="OmpR/PhoB-type" evidence="7">
    <location>
        <begin position="16"/>
        <end position="91"/>
    </location>
</feature>
<keyword evidence="3" id="KW-0238">DNA-binding</keyword>
<dbReference type="PANTHER" id="PTHR35807">
    <property type="entry name" value="TRANSCRIPTIONAL REGULATOR REDD-RELATED"/>
    <property type="match status" value="1"/>
</dbReference>
<dbReference type="RefSeq" id="WP_065915994.1">
    <property type="nucleotide sequence ID" value="NZ_CP016793.1"/>
</dbReference>
<dbReference type="STRING" id="1586287.BBK82_17775"/>
<evidence type="ECO:0000256" key="5">
    <source>
        <dbReference type="PROSITE-ProRule" id="PRU00339"/>
    </source>
</evidence>
<dbReference type="SMART" id="SM00862">
    <property type="entry name" value="Trans_reg_C"/>
    <property type="match status" value="1"/>
</dbReference>
<dbReference type="InterPro" id="IPR027417">
    <property type="entry name" value="P-loop_NTPase"/>
</dbReference>
<dbReference type="Pfam" id="PF03704">
    <property type="entry name" value="BTAD"/>
    <property type="match status" value="1"/>
</dbReference>
<name>A0A1B2HIT1_9PSEU</name>
<dbReference type="PRINTS" id="PR00364">
    <property type="entry name" value="DISEASERSIST"/>
</dbReference>
<feature type="domain" description="Bacterial transcriptional activator" evidence="8">
    <location>
        <begin position="98"/>
        <end position="229"/>
    </location>
</feature>
<accession>A0A1B2HIT1</accession>
<gene>
    <name evidence="9" type="ORF">BBK82_17775</name>
</gene>
<proteinExistence type="inferred from homology"/>
<dbReference type="InterPro" id="IPR036388">
    <property type="entry name" value="WH-like_DNA-bd_sf"/>
</dbReference>
<dbReference type="GO" id="GO:0000160">
    <property type="term" value="P:phosphorelay signal transduction system"/>
    <property type="evidence" value="ECO:0007669"/>
    <property type="project" value="InterPro"/>
</dbReference>
<dbReference type="EMBL" id="CP016793">
    <property type="protein sequence ID" value="ANZ37625.1"/>
    <property type="molecule type" value="Genomic_DNA"/>
</dbReference>
<dbReference type="SMART" id="SM01043">
    <property type="entry name" value="BTAD"/>
    <property type="match status" value="1"/>
</dbReference>
<dbReference type="GO" id="GO:0006355">
    <property type="term" value="P:regulation of DNA-templated transcription"/>
    <property type="evidence" value="ECO:0007669"/>
    <property type="project" value="InterPro"/>
</dbReference>
<dbReference type="PROSITE" id="PS50293">
    <property type="entry name" value="TPR_REGION"/>
    <property type="match status" value="1"/>
</dbReference>
<evidence type="ECO:0000259" key="6">
    <source>
        <dbReference type="SMART" id="SM00382"/>
    </source>
</evidence>
<dbReference type="InterPro" id="IPR003593">
    <property type="entry name" value="AAA+_ATPase"/>
</dbReference>
<evidence type="ECO:0000256" key="3">
    <source>
        <dbReference type="ARBA" id="ARBA00023125"/>
    </source>
</evidence>
<dbReference type="GO" id="GO:0043531">
    <property type="term" value="F:ADP binding"/>
    <property type="evidence" value="ECO:0007669"/>
    <property type="project" value="InterPro"/>
</dbReference>
<dbReference type="InterPro" id="IPR019734">
    <property type="entry name" value="TPR_rpt"/>
</dbReference>
<dbReference type="Pfam" id="PF13374">
    <property type="entry name" value="TPR_10"/>
    <property type="match status" value="1"/>
</dbReference>
<keyword evidence="2" id="KW-0805">Transcription regulation</keyword>
<dbReference type="InterPro" id="IPR016032">
    <property type="entry name" value="Sig_transdc_resp-reg_C-effctor"/>
</dbReference>
<dbReference type="KEGG" id="led:BBK82_17775"/>
<dbReference type="InterPro" id="IPR051677">
    <property type="entry name" value="AfsR-DnrI-RedD_regulator"/>
</dbReference>
<dbReference type="SMART" id="SM00028">
    <property type="entry name" value="TPR"/>
    <property type="match status" value="3"/>
</dbReference>
<dbReference type="GO" id="GO:0003677">
    <property type="term" value="F:DNA binding"/>
    <property type="evidence" value="ECO:0007669"/>
    <property type="project" value="UniProtKB-KW"/>
</dbReference>
<dbReference type="PANTHER" id="PTHR35807:SF1">
    <property type="entry name" value="TRANSCRIPTIONAL REGULATOR REDD"/>
    <property type="match status" value="1"/>
</dbReference>
<evidence type="ECO:0000313" key="10">
    <source>
        <dbReference type="Proteomes" id="UP000093053"/>
    </source>
</evidence>
<dbReference type="SMART" id="SM00382">
    <property type="entry name" value="AAA"/>
    <property type="match status" value="1"/>
</dbReference>
<evidence type="ECO:0000313" key="9">
    <source>
        <dbReference type="EMBL" id="ANZ37625.1"/>
    </source>
</evidence>
<dbReference type="SUPFAM" id="SSF46894">
    <property type="entry name" value="C-terminal effector domain of the bipartite response regulators"/>
    <property type="match status" value="1"/>
</dbReference>
<evidence type="ECO:0000256" key="2">
    <source>
        <dbReference type="ARBA" id="ARBA00023015"/>
    </source>
</evidence>
<feature type="repeat" description="TPR" evidence="5">
    <location>
        <begin position="834"/>
        <end position="867"/>
    </location>
</feature>
<dbReference type="Pfam" id="PF00486">
    <property type="entry name" value="Trans_reg_C"/>
    <property type="match status" value="1"/>
</dbReference>
<keyword evidence="5" id="KW-0802">TPR repeat</keyword>
<dbReference type="InterPro" id="IPR001867">
    <property type="entry name" value="OmpR/PhoB-type_DNA-bd"/>
</dbReference>
<dbReference type="AlphaFoldDB" id="A0A1B2HIT1"/>
<keyword evidence="10" id="KW-1185">Reference proteome</keyword>
<feature type="domain" description="AAA+ ATPase" evidence="6">
    <location>
        <begin position="264"/>
        <end position="406"/>
    </location>
</feature>
<dbReference type="SUPFAM" id="SSF52540">
    <property type="entry name" value="P-loop containing nucleoside triphosphate hydrolases"/>
    <property type="match status" value="1"/>
</dbReference>
<dbReference type="Proteomes" id="UP000093053">
    <property type="component" value="Chromosome"/>
</dbReference>
<evidence type="ECO:0000259" key="7">
    <source>
        <dbReference type="SMART" id="SM00862"/>
    </source>
</evidence>
<dbReference type="Gene3D" id="1.25.40.10">
    <property type="entry name" value="Tetratricopeptide repeat domain"/>
    <property type="match status" value="2"/>
</dbReference>
<protein>
    <submittedName>
        <fullName evidence="9">Uncharacterized protein</fullName>
    </submittedName>
</protein>
<dbReference type="CDD" id="cd15831">
    <property type="entry name" value="BTAD"/>
    <property type="match status" value="1"/>
</dbReference>
<evidence type="ECO:0000259" key="8">
    <source>
        <dbReference type="SMART" id="SM01043"/>
    </source>
</evidence>
<organism evidence="9 10">
    <name type="scientific">Lentzea guizhouensis</name>
    <dbReference type="NCBI Taxonomy" id="1586287"/>
    <lineage>
        <taxon>Bacteria</taxon>
        <taxon>Bacillati</taxon>
        <taxon>Actinomycetota</taxon>
        <taxon>Actinomycetes</taxon>
        <taxon>Pseudonocardiales</taxon>
        <taxon>Pseudonocardiaceae</taxon>
        <taxon>Lentzea</taxon>
    </lineage>
</organism>
<comment type="similarity">
    <text evidence="1">Belongs to the AfsR/DnrI/RedD regulatory family.</text>
</comment>
<dbReference type="Pfam" id="PF13424">
    <property type="entry name" value="TPR_12"/>
    <property type="match status" value="1"/>
</dbReference>
<dbReference type="InterPro" id="IPR005158">
    <property type="entry name" value="BTAD"/>
</dbReference>
<evidence type="ECO:0000256" key="1">
    <source>
        <dbReference type="ARBA" id="ARBA00005820"/>
    </source>
</evidence>
<keyword evidence="4" id="KW-0804">Transcription</keyword>